<gene>
    <name evidence="1" type="ORF">T4D_9328</name>
</gene>
<evidence type="ECO:0000313" key="2">
    <source>
        <dbReference type="Proteomes" id="UP000054995"/>
    </source>
</evidence>
<organism evidence="1 2">
    <name type="scientific">Trichinella pseudospiralis</name>
    <name type="common">Parasitic roundworm</name>
    <dbReference type="NCBI Taxonomy" id="6337"/>
    <lineage>
        <taxon>Eukaryota</taxon>
        <taxon>Metazoa</taxon>
        <taxon>Ecdysozoa</taxon>
        <taxon>Nematoda</taxon>
        <taxon>Enoplea</taxon>
        <taxon>Dorylaimia</taxon>
        <taxon>Trichinellida</taxon>
        <taxon>Trichinellidae</taxon>
        <taxon>Trichinella</taxon>
    </lineage>
</organism>
<evidence type="ECO:0000313" key="1">
    <source>
        <dbReference type="EMBL" id="KRY80984.1"/>
    </source>
</evidence>
<reference evidence="1 2" key="1">
    <citation type="submission" date="2015-01" db="EMBL/GenBank/DDBJ databases">
        <title>Evolution of Trichinella species and genotypes.</title>
        <authorList>
            <person name="Korhonen P.K."/>
            <person name="Edoardo P."/>
            <person name="Giuseppe L.R."/>
            <person name="Gasser R.B."/>
        </authorList>
    </citation>
    <scope>NUCLEOTIDE SEQUENCE [LARGE SCALE GENOMIC DNA]</scope>
    <source>
        <strain evidence="1">ISS470</strain>
    </source>
</reference>
<keyword evidence="2" id="KW-1185">Reference proteome</keyword>
<dbReference type="OrthoDB" id="5920525at2759"/>
<comment type="caution">
    <text evidence="1">The sequence shown here is derived from an EMBL/GenBank/DDBJ whole genome shotgun (WGS) entry which is preliminary data.</text>
</comment>
<evidence type="ECO:0008006" key="3">
    <source>
        <dbReference type="Google" id="ProtNLM"/>
    </source>
</evidence>
<dbReference type="GO" id="GO:0006508">
    <property type="term" value="P:proteolysis"/>
    <property type="evidence" value="ECO:0007669"/>
    <property type="project" value="InterPro"/>
</dbReference>
<name>A0A0V1F4W6_TRIPS</name>
<accession>A0A0V1F4W6</accession>
<protein>
    <recommendedName>
        <fullName evidence="3">Peptidase A2 domain-containing protein</fullName>
    </recommendedName>
</protein>
<dbReference type="AlphaFoldDB" id="A0A0V1F4W6"/>
<dbReference type="GO" id="GO:0004190">
    <property type="term" value="F:aspartic-type endopeptidase activity"/>
    <property type="evidence" value="ECO:0007669"/>
    <property type="project" value="InterPro"/>
</dbReference>
<dbReference type="InterPro" id="IPR001969">
    <property type="entry name" value="Aspartic_peptidase_AS"/>
</dbReference>
<dbReference type="PROSITE" id="PS00141">
    <property type="entry name" value="ASP_PROTEASE"/>
    <property type="match status" value="1"/>
</dbReference>
<dbReference type="Proteomes" id="UP000054995">
    <property type="component" value="Unassembled WGS sequence"/>
</dbReference>
<sequence length="343" mass="37742">MISEDTLVKLLSSYTRASASAPDSEPDYVTSNRVGTGLSPVSIHCSATVWTSGVLLPVVRAIAYGENGRKRSVNCLLDSGSERSLIRTDIANELGLWGTLSSMAVRGVHGLSSGSDISAKSNTNPRLDQIQCVLPGPLQRIDSLRRRQTHRPGDHLWVDPLWSEGPRRSGRLEFPLAGSMRGDSGENLPVDAGGIRPCMLCVPHHAGGKAACPAMWRERSSSASSRTCTWTIWRPVMMTAGKLTTWKWASNDVFASPSGEGRLWNTLGLFWNRCSDHLTFVIPPAVELSRFDAKRQLVSLAARVFDPLRCLDPFTVRAKQVFQANIKTNVSSPQRFRQILFEK</sequence>
<dbReference type="EMBL" id="JYDT01000281">
    <property type="protein sequence ID" value="KRY80984.1"/>
    <property type="molecule type" value="Genomic_DNA"/>
</dbReference>
<proteinExistence type="predicted"/>